<protein>
    <submittedName>
        <fullName evidence="1">Uncharacterized protein</fullName>
    </submittedName>
</protein>
<gene>
    <name evidence="1" type="ORF">OUZ56_015182</name>
</gene>
<reference evidence="1 2" key="1">
    <citation type="journal article" date="2023" name="Nucleic Acids Res.">
        <title>The hologenome of Daphnia magna reveals possible DNA methylation and microbiome-mediated evolution of the host genome.</title>
        <authorList>
            <person name="Chaturvedi A."/>
            <person name="Li X."/>
            <person name="Dhandapani V."/>
            <person name="Marshall H."/>
            <person name="Kissane S."/>
            <person name="Cuenca-Cambronero M."/>
            <person name="Asole G."/>
            <person name="Calvet F."/>
            <person name="Ruiz-Romero M."/>
            <person name="Marangio P."/>
            <person name="Guigo R."/>
            <person name="Rago D."/>
            <person name="Mirbahai L."/>
            <person name="Eastwood N."/>
            <person name="Colbourne J.K."/>
            <person name="Zhou J."/>
            <person name="Mallon E."/>
            <person name="Orsini L."/>
        </authorList>
    </citation>
    <scope>NUCLEOTIDE SEQUENCE [LARGE SCALE GENOMIC DNA]</scope>
    <source>
        <strain evidence="1">LRV0_1</strain>
    </source>
</reference>
<comment type="caution">
    <text evidence="1">The sequence shown here is derived from an EMBL/GenBank/DDBJ whole genome shotgun (WGS) entry which is preliminary data.</text>
</comment>
<sequence>MKMPMAWLSFNYIDGHAARACVNSQMGPEVGTSEVTKVHDPVTTPHTGSKVKSKISDGICSQILLQLTFCVVGRGNLRSHGL</sequence>
<organism evidence="1 2">
    <name type="scientific">Daphnia magna</name>
    <dbReference type="NCBI Taxonomy" id="35525"/>
    <lineage>
        <taxon>Eukaryota</taxon>
        <taxon>Metazoa</taxon>
        <taxon>Ecdysozoa</taxon>
        <taxon>Arthropoda</taxon>
        <taxon>Crustacea</taxon>
        <taxon>Branchiopoda</taxon>
        <taxon>Diplostraca</taxon>
        <taxon>Cladocera</taxon>
        <taxon>Anomopoda</taxon>
        <taxon>Daphniidae</taxon>
        <taxon>Daphnia</taxon>
    </lineage>
</organism>
<name>A0ABR0AM25_9CRUS</name>
<dbReference type="Proteomes" id="UP001234178">
    <property type="component" value="Unassembled WGS sequence"/>
</dbReference>
<evidence type="ECO:0000313" key="2">
    <source>
        <dbReference type="Proteomes" id="UP001234178"/>
    </source>
</evidence>
<evidence type="ECO:0000313" key="1">
    <source>
        <dbReference type="EMBL" id="KAK4026164.1"/>
    </source>
</evidence>
<keyword evidence="2" id="KW-1185">Reference proteome</keyword>
<dbReference type="EMBL" id="JAOYFB010000038">
    <property type="protein sequence ID" value="KAK4026164.1"/>
    <property type="molecule type" value="Genomic_DNA"/>
</dbReference>
<accession>A0ABR0AM25</accession>
<proteinExistence type="predicted"/>